<keyword evidence="10 14" id="KW-0046">Antibiotic resistance</keyword>
<evidence type="ECO:0000256" key="14">
    <source>
        <dbReference type="HAMAP-Rule" id="MF_01006"/>
    </source>
</evidence>
<feature type="transmembrane region" description="Helical" evidence="14">
    <location>
        <begin position="72"/>
        <end position="90"/>
    </location>
</feature>
<dbReference type="GO" id="GO:0046677">
    <property type="term" value="P:response to antibiotic"/>
    <property type="evidence" value="ECO:0007669"/>
    <property type="project" value="UniProtKB-UniRule"/>
</dbReference>
<dbReference type="GO" id="GO:0005886">
    <property type="term" value="C:plasma membrane"/>
    <property type="evidence" value="ECO:0007669"/>
    <property type="project" value="UniProtKB-SubCell"/>
</dbReference>
<name>A0A2H0VJ27_9BACT</name>
<feature type="transmembrane region" description="Helical" evidence="14">
    <location>
        <begin position="41"/>
        <end position="60"/>
    </location>
</feature>
<dbReference type="GO" id="GO:0009252">
    <property type="term" value="P:peptidoglycan biosynthetic process"/>
    <property type="evidence" value="ECO:0007669"/>
    <property type="project" value="UniProtKB-KW"/>
</dbReference>
<dbReference type="GO" id="GO:0050380">
    <property type="term" value="F:undecaprenyl-diphosphatase activity"/>
    <property type="evidence" value="ECO:0007669"/>
    <property type="project" value="UniProtKB-UniRule"/>
</dbReference>
<dbReference type="AlphaFoldDB" id="A0A2H0VJ27"/>
<dbReference type="Pfam" id="PF02673">
    <property type="entry name" value="BacA"/>
    <property type="match status" value="1"/>
</dbReference>
<feature type="transmembrane region" description="Helical" evidence="14">
    <location>
        <begin position="7"/>
        <end position="29"/>
    </location>
</feature>
<reference evidence="16" key="1">
    <citation type="submission" date="2017-09" db="EMBL/GenBank/DDBJ databases">
        <title>Depth-based differentiation of microbial function through sediment-hosted aquifers and enrichment of novel symbionts in the deep terrestrial subsurface.</title>
        <authorList>
            <person name="Probst A.J."/>
            <person name="Ladd B."/>
            <person name="Jarett J.K."/>
            <person name="Geller-Mcgrath D.E."/>
            <person name="Sieber C.M.K."/>
            <person name="Emerson J.B."/>
            <person name="Anantharaman K."/>
            <person name="Thomas B.C."/>
            <person name="Malmstrom R."/>
            <person name="Stieglmeier M."/>
            <person name="Klingl A."/>
            <person name="Woyke T."/>
            <person name="Ryan C.M."/>
            <person name="Banfield J.F."/>
        </authorList>
    </citation>
    <scope>NUCLEOTIDE SEQUENCE [LARGE SCALE GENOMIC DNA]</scope>
</reference>
<feature type="transmembrane region" description="Helical" evidence="14">
    <location>
        <begin position="172"/>
        <end position="193"/>
    </location>
</feature>
<keyword evidence="14" id="KW-0133">Cell shape</keyword>
<keyword evidence="7 14" id="KW-0378">Hydrolase</keyword>
<evidence type="ECO:0000313" key="15">
    <source>
        <dbReference type="EMBL" id="PIR99107.1"/>
    </source>
</evidence>
<feature type="transmembrane region" description="Helical" evidence="14">
    <location>
        <begin position="239"/>
        <end position="256"/>
    </location>
</feature>
<dbReference type="Proteomes" id="UP000230796">
    <property type="component" value="Unassembled WGS sequence"/>
</dbReference>
<keyword evidence="8 14" id="KW-1133">Transmembrane helix</keyword>
<sequence length="257" mass="28731">MNILQSFILGIVEGLTEFLPISSTFHLIASARILNLISSDFLKLFEVVIQSGAIATLLFLYTKTLLTDKKLLLNVFYSFIPTAIIGFLLHNIIKTIFFDSNWLMFFVFVGMGLIFLLIEKNPPVLTKNCTELTRNHAIIIGLSQAFSIIPGVSRAGAVIVAMMLLGYKRDEAAKYTFLLSLPTIFAASALDLFQGRELLMTISDGWLLLGIGFVTALVVAYFVVKWLTTYLSTHTLEIFGWYRFVLAGLLILFKVLP</sequence>
<gene>
    <name evidence="14" type="primary">uppP</name>
    <name evidence="15" type="ORF">COT87_01245</name>
</gene>
<evidence type="ECO:0000313" key="16">
    <source>
        <dbReference type="Proteomes" id="UP000230796"/>
    </source>
</evidence>
<dbReference type="EMBL" id="PFAF01000022">
    <property type="protein sequence ID" value="PIR99107.1"/>
    <property type="molecule type" value="Genomic_DNA"/>
</dbReference>
<evidence type="ECO:0000256" key="2">
    <source>
        <dbReference type="ARBA" id="ARBA00010621"/>
    </source>
</evidence>
<evidence type="ECO:0000256" key="13">
    <source>
        <dbReference type="ARBA" id="ARBA00047594"/>
    </source>
</evidence>
<dbReference type="InterPro" id="IPR003824">
    <property type="entry name" value="UppP"/>
</dbReference>
<evidence type="ECO:0000256" key="9">
    <source>
        <dbReference type="ARBA" id="ARBA00023136"/>
    </source>
</evidence>
<feature type="transmembrane region" description="Helical" evidence="14">
    <location>
        <begin position="139"/>
        <end position="166"/>
    </location>
</feature>
<evidence type="ECO:0000256" key="11">
    <source>
        <dbReference type="ARBA" id="ARBA00032707"/>
    </source>
</evidence>
<keyword evidence="5 14" id="KW-1003">Cell membrane</keyword>
<feature type="transmembrane region" description="Helical" evidence="14">
    <location>
        <begin position="205"/>
        <end position="227"/>
    </location>
</feature>
<evidence type="ECO:0000256" key="12">
    <source>
        <dbReference type="ARBA" id="ARBA00032932"/>
    </source>
</evidence>
<protein>
    <recommendedName>
        <fullName evidence="4 14">Undecaprenyl-diphosphatase</fullName>
        <ecNumber evidence="3 14">3.6.1.27</ecNumber>
    </recommendedName>
    <alternativeName>
        <fullName evidence="12 14">Bacitracin resistance protein</fullName>
    </alternativeName>
    <alternativeName>
        <fullName evidence="11 14">Undecaprenyl pyrophosphate phosphatase</fullName>
    </alternativeName>
</protein>
<keyword evidence="14" id="KW-0573">Peptidoglycan synthesis</keyword>
<dbReference type="PANTHER" id="PTHR30622">
    <property type="entry name" value="UNDECAPRENYL-DIPHOSPHATASE"/>
    <property type="match status" value="1"/>
</dbReference>
<evidence type="ECO:0000256" key="8">
    <source>
        <dbReference type="ARBA" id="ARBA00022989"/>
    </source>
</evidence>
<feature type="transmembrane region" description="Helical" evidence="14">
    <location>
        <begin position="102"/>
        <end position="118"/>
    </location>
</feature>
<evidence type="ECO:0000256" key="10">
    <source>
        <dbReference type="ARBA" id="ARBA00023251"/>
    </source>
</evidence>
<dbReference type="GO" id="GO:0008360">
    <property type="term" value="P:regulation of cell shape"/>
    <property type="evidence" value="ECO:0007669"/>
    <property type="project" value="UniProtKB-KW"/>
</dbReference>
<keyword evidence="14" id="KW-0961">Cell wall biogenesis/degradation</keyword>
<evidence type="ECO:0000256" key="4">
    <source>
        <dbReference type="ARBA" id="ARBA00021581"/>
    </source>
</evidence>
<proteinExistence type="inferred from homology"/>
<comment type="similarity">
    <text evidence="2 14">Belongs to the UppP family.</text>
</comment>
<evidence type="ECO:0000256" key="6">
    <source>
        <dbReference type="ARBA" id="ARBA00022692"/>
    </source>
</evidence>
<comment type="miscellaneous">
    <text evidence="14">Bacitracin is thought to be involved in the inhibition of peptidoglycan synthesis by sequestering undecaprenyl diphosphate, thereby reducing the pool of lipid carrier available.</text>
</comment>
<keyword evidence="6 14" id="KW-0812">Transmembrane</keyword>
<dbReference type="PANTHER" id="PTHR30622:SF3">
    <property type="entry name" value="UNDECAPRENYL-DIPHOSPHATASE"/>
    <property type="match status" value="1"/>
</dbReference>
<dbReference type="HAMAP" id="MF_01006">
    <property type="entry name" value="Undec_diphosphatase"/>
    <property type="match status" value="1"/>
</dbReference>
<comment type="caution">
    <text evidence="15">The sequence shown here is derived from an EMBL/GenBank/DDBJ whole genome shotgun (WGS) entry which is preliminary data.</text>
</comment>
<comment type="function">
    <text evidence="14">Catalyzes the dephosphorylation of undecaprenyl diphosphate (UPP). Confers resistance to bacitracin.</text>
</comment>
<organism evidence="15 16">
    <name type="scientific">Candidatus Collierbacteria bacterium CG10_big_fil_rev_8_21_14_0_10_44_9</name>
    <dbReference type="NCBI Taxonomy" id="1974535"/>
    <lineage>
        <taxon>Bacteria</taxon>
        <taxon>Candidatus Collieribacteriota</taxon>
    </lineage>
</organism>
<comment type="subcellular location">
    <subcellularLocation>
        <location evidence="1 14">Cell membrane</location>
        <topology evidence="1 14">Multi-pass membrane protein</topology>
    </subcellularLocation>
</comment>
<evidence type="ECO:0000256" key="5">
    <source>
        <dbReference type="ARBA" id="ARBA00022475"/>
    </source>
</evidence>
<keyword evidence="9 14" id="KW-0472">Membrane</keyword>
<dbReference type="GO" id="GO:0071555">
    <property type="term" value="P:cell wall organization"/>
    <property type="evidence" value="ECO:0007669"/>
    <property type="project" value="UniProtKB-KW"/>
</dbReference>
<comment type="catalytic activity">
    <reaction evidence="13 14">
        <text>di-trans,octa-cis-undecaprenyl diphosphate + H2O = di-trans,octa-cis-undecaprenyl phosphate + phosphate + H(+)</text>
        <dbReference type="Rhea" id="RHEA:28094"/>
        <dbReference type="ChEBI" id="CHEBI:15377"/>
        <dbReference type="ChEBI" id="CHEBI:15378"/>
        <dbReference type="ChEBI" id="CHEBI:43474"/>
        <dbReference type="ChEBI" id="CHEBI:58405"/>
        <dbReference type="ChEBI" id="CHEBI:60392"/>
        <dbReference type="EC" id="3.6.1.27"/>
    </reaction>
</comment>
<evidence type="ECO:0000256" key="1">
    <source>
        <dbReference type="ARBA" id="ARBA00004651"/>
    </source>
</evidence>
<evidence type="ECO:0000256" key="3">
    <source>
        <dbReference type="ARBA" id="ARBA00012374"/>
    </source>
</evidence>
<accession>A0A2H0VJ27</accession>
<evidence type="ECO:0000256" key="7">
    <source>
        <dbReference type="ARBA" id="ARBA00022801"/>
    </source>
</evidence>
<dbReference type="EC" id="3.6.1.27" evidence="3 14"/>